<name>A0A8H7T442_9HELO</name>
<dbReference type="InterPro" id="IPR015797">
    <property type="entry name" value="NUDIX_hydrolase-like_dom_sf"/>
</dbReference>
<dbReference type="InterPro" id="IPR039121">
    <property type="entry name" value="NUDT19"/>
</dbReference>
<accession>A0A8H7T442</accession>
<organism evidence="8 9">
    <name type="scientific">Cadophora malorum</name>
    <dbReference type="NCBI Taxonomy" id="108018"/>
    <lineage>
        <taxon>Eukaryota</taxon>
        <taxon>Fungi</taxon>
        <taxon>Dikarya</taxon>
        <taxon>Ascomycota</taxon>
        <taxon>Pezizomycotina</taxon>
        <taxon>Leotiomycetes</taxon>
        <taxon>Helotiales</taxon>
        <taxon>Ploettnerulaceae</taxon>
        <taxon>Cadophora</taxon>
    </lineage>
</organism>
<dbReference type="GO" id="GO:0046872">
    <property type="term" value="F:metal ion binding"/>
    <property type="evidence" value="ECO:0007669"/>
    <property type="project" value="UniProtKB-KW"/>
</dbReference>
<evidence type="ECO:0000256" key="5">
    <source>
        <dbReference type="ARBA" id="ARBA00022842"/>
    </source>
</evidence>
<evidence type="ECO:0000256" key="1">
    <source>
        <dbReference type="ARBA" id="ARBA00001936"/>
    </source>
</evidence>
<dbReference type="PROSITE" id="PS51462">
    <property type="entry name" value="NUDIX"/>
    <property type="match status" value="1"/>
</dbReference>
<dbReference type="Gene3D" id="3.90.79.10">
    <property type="entry name" value="Nucleoside Triphosphate Pyrophosphohydrolase"/>
    <property type="match status" value="1"/>
</dbReference>
<feature type="non-terminal residue" evidence="8">
    <location>
        <position position="1"/>
    </location>
</feature>
<gene>
    <name evidence="8" type="ORF">IFR04_014749</name>
</gene>
<dbReference type="SUPFAM" id="SSF55811">
    <property type="entry name" value="Nudix"/>
    <property type="match status" value="1"/>
</dbReference>
<evidence type="ECO:0000256" key="4">
    <source>
        <dbReference type="ARBA" id="ARBA00022801"/>
    </source>
</evidence>
<comment type="cofactor">
    <cofactor evidence="2">
        <name>Mg(2+)</name>
        <dbReference type="ChEBI" id="CHEBI:18420"/>
    </cofactor>
</comment>
<keyword evidence="3" id="KW-0479">Metal-binding</keyword>
<dbReference type="InterPro" id="IPR000086">
    <property type="entry name" value="NUDIX_hydrolase_dom"/>
</dbReference>
<protein>
    <recommendedName>
        <fullName evidence="7">Nudix hydrolase domain-containing protein</fullName>
    </recommendedName>
</protein>
<dbReference type="PANTHER" id="PTHR12318">
    <property type="entry name" value="TESTOSTERONE-REGULATED PROTEIN RP2"/>
    <property type="match status" value="1"/>
</dbReference>
<evidence type="ECO:0000259" key="7">
    <source>
        <dbReference type="PROSITE" id="PS51462"/>
    </source>
</evidence>
<dbReference type="CDD" id="cd18870">
    <property type="entry name" value="NUDIX_AcylCoAdiphos_Nudt19"/>
    <property type="match status" value="1"/>
</dbReference>
<feature type="domain" description="Nudix hydrolase" evidence="7">
    <location>
        <begin position="99"/>
        <end position="309"/>
    </location>
</feature>
<dbReference type="Proteomes" id="UP000664132">
    <property type="component" value="Unassembled WGS sequence"/>
</dbReference>
<dbReference type="PANTHER" id="PTHR12318:SF0">
    <property type="entry name" value="ACYL-COENZYME A DIPHOSPHATASE NUDT19"/>
    <property type="match status" value="1"/>
</dbReference>
<sequence length="384" mass="42204">MNTYRARVLSVRPVLPSPAIFKGNHKAPEARRVLSTFTFQTRIYTPRLASKTRILGSNARLGLSSTGPIGRNRIDIMTPPRPDLEKQYMSTKAEKKVAEPRPSASILLISPQNQILLLHRVRTSSSFPSAHVFPGGNLSSSDGHIPAPEDKDRHVDGRSYRVGAIRECFEESGILLARRKGGEGLLEVEDSVREKGRRDVHEGKIGFEKWVEGVGGVVDVDSLHPFTRWITPPNLPKRFTTQMYIYFLPLTQNPTPASTSTSSSITQSVVPAPTSDGGLEHTAALFAPCSTWLSQARANEIILFPPQFYLMYLLAPFLTPLSSPSQSQLQSQRDAVLEFLKGDGGDGKGIKWADKVMSPIGLLMRKSDGRSVLALDKPGPELKG</sequence>
<keyword evidence="5" id="KW-0460">Magnesium</keyword>
<keyword evidence="9" id="KW-1185">Reference proteome</keyword>
<dbReference type="AlphaFoldDB" id="A0A8H7T442"/>
<dbReference type="Pfam" id="PF00293">
    <property type="entry name" value="NUDIX"/>
    <property type="match status" value="1"/>
</dbReference>
<dbReference type="OrthoDB" id="1695362at2759"/>
<evidence type="ECO:0000313" key="8">
    <source>
        <dbReference type="EMBL" id="KAG4412100.1"/>
    </source>
</evidence>
<evidence type="ECO:0000313" key="9">
    <source>
        <dbReference type="Proteomes" id="UP000664132"/>
    </source>
</evidence>
<keyword evidence="4" id="KW-0378">Hydrolase</keyword>
<dbReference type="EMBL" id="JAFJYH010000409">
    <property type="protein sequence ID" value="KAG4412100.1"/>
    <property type="molecule type" value="Genomic_DNA"/>
</dbReference>
<reference evidence="8" key="1">
    <citation type="submission" date="2021-02" db="EMBL/GenBank/DDBJ databases">
        <title>Genome sequence Cadophora malorum strain M34.</title>
        <authorList>
            <person name="Stefanovic E."/>
            <person name="Vu D."/>
            <person name="Scully C."/>
            <person name="Dijksterhuis J."/>
            <person name="Roader J."/>
            <person name="Houbraken J."/>
        </authorList>
    </citation>
    <scope>NUCLEOTIDE SEQUENCE</scope>
    <source>
        <strain evidence="8">M34</strain>
    </source>
</reference>
<proteinExistence type="predicted"/>
<dbReference type="GO" id="GO:0016818">
    <property type="term" value="F:hydrolase activity, acting on acid anhydrides, in phosphorus-containing anhydrides"/>
    <property type="evidence" value="ECO:0007669"/>
    <property type="project" value="InterPro"/>
</dbReference>
<keyword evidence="6" id="KW-0464">Manganese</keyword>
<comment type="caution">
    <text evidence="8">The sequence shown here is derived from an EMBL/GenBank/DDBJ whole genome shotgun (WGS) entry which is preliminary data.</text>
</comment>
<evidence type="ECO:0000256" key="3">
    <source>
        <dbReference type="ARBA" id="ARBA00022723"/>
    </source>
</evidence>
<comment type="cofactor">
    <cofactor evidence="1">
        <name>Mn(2+)</name>
        <dbReference type="ChEBI" id="CHEBI:29035"/>
    </cofactor>
</comment>
<dbReference type="GO" id="GO:0005739">
    <property type="term" value="C:mitochondrion"/>
    <property type="evidence" value="ECO:0007669"/>
    <property type="project" value="TreeGrafter"/>
</dbReference>
<evidence type="ECO:0000256" key="6">
    <source>
        <dbReference type="ARBA" id="ARBA00023211"/>
    </source>
</evidence>
<evidence type="ECO:0000256" key="2">
    <source>
        <dbReference type="ARBA" id="ARBA00001946"/>
    </source>
</evidence>